<gene>
    <name evidence="2" type="ORF">AVDCRST_MAG06-1438</name>
</gene>
<proteinExistence type="predicted"/>
<feature type="compositionally biased region" description="Basic and acidic residues" evidence="1">
    <location>
        <begin position="68"/>
        <end position="80"/>
    </location>
</feature>
<feature type="compositionally biased region" description="Basic residues" evidence="1">
    <location>
        <begin position="163"/>
        <end position="191"/>
    </location>
</feature>
<feature type="non-terminal residue" evidence="2">
    <location>
        <position position="714"/>
    </location>
</feature>
<sequence length="714" mass="79271">ASSDSRPTHGPRHQVDRRHPLDHRHRRRIHLRREARRRAEQRGVVLVARERGVHTRAREARGLPGPQRHPDPRGLREGVGPHRRRPRRHRGAGGRAGRPRRRRGGGRGPQATGGQPGHRRAGGHGGGLRRRSGRADPGHLQLRGRRVERAPRRGRRGALDRSARRRRDLHRRRRRTGGRLRRGLRRHRHHAALLNPRRGHRDPPGDLPQPGAVDPADLLRRRRALLLPGPDLLPGQVRRPHGQRAELRHPHDPGHRRRHRLRPAAGGPLPRGAAPPRRPARGDGVRPPPRRSGHPRQRRDGGARHALPAARRDELHGRPRSGGRHRHRGDVPGHGDAAAGPAGGVRTLGLLAQAPRLRLTRAHPVGHLGQGRPAHRRAAPGGLGGHDRDPGDRLPGPVPARRRRPLHRGLLHQGVPVDHRPEGAGRSRPGRPVQHRAGGGQRRPGRGRPGGDDRHRRARAAERARGGRRRRLHPGRHRLRRLLAAGLRRRRGRAHSHPCGRGRGCARRRRLGVLPRHQAGLQPRQPGDHPGDPRAGVPHPGRPAEVPGLAADPDRDRGAVLRRRTGHLGAALRVRLRLRRVRPVVPAVRLRLPRRPGHRLQHLLDDQGQGGDPAAWHPSRVAGGAHLHGRRDHIGRAGAGRHLPGAGHHPGGVPGRAGPRGGARRHPRHDDRAVGARHRDQPRPRRQDLVAQQARPRGPARRRRGGRGARDRLL</sequence>
<feature type="compositionally biased region" description="Basic residues" evidence="1">
    <location>
        <begin position="400"/>
        <end position="410"/>
    </location>
</feature>
<feature type="compositionally biased region" description="Basic residues" evidence="1">
    <location>
        <begin position="81"/>
        <end position="105"/>
    </location>
</feature>
<feature type="region of interest" description="Disordered" evidence="1">
    <location>
        <begin position="363"/>
        <end position="554"/>
    </location>
</feature>
<feature type="region of interest" description="Disordered" evidence="1">
    <location>
        <begin position="1"/>
        <end position="214"/>
    </location>
</feature>
<accession>A0A6J4NMR0</accession>
<feature type="compositionally biased region" description="Basic and acidic residues" evidence="1">
    <location>
        <begin position="449"/>
        <end position="465"/>
    </location>
</feature>
<feature type="region of interest" description="Disordered" evidence="1">
    <location>
        <begin position="599"/>
        <end position="714"/>
    </location>
</feature>
<dbReference type="AlphaFoldDB" id="A0A6J4NMR0"/>
<feature type="compositionally biased region" description="Gly residues" evidence="1">
    <location>
        <begin position="648"/>
        <end position="661"/>
    </location>
</feature>
<feature type="compositionally biased region" description="Basic residues" evidence="1">
    <location>
        <begin position="466"/>
        <end position="511"/>
    </location>
</feature>
<feature type="compositionally biased region" description="Basic residues" evidence="1">
    <location>
        <begin position="698"/>
        <end position="707"/>
    </location>
</feature>
<feature type="compositionally biased region" description="Low complexity" evidence="1">
    <location>
        <begin position="263"/>
        <end position="275"/>
    </location>
</feature>
<feature type="compositionally biased region" description="Basic residues" evidence="1">
    <location>
        <begin position="318"/>
        <end position="328"/>
    </location>
</feature>
<feature type="compositionally biased region" description="Basic and acidic residues" evidence="1">
    <location>
        <begin position="243"/>
        <end position="253"/>
    </location>
</feature>
<evidence type="ECO:0000256" key="1">
    <source>
        <dbReference type="SAM" id="MobiDB-lite"/>
    </source>
</evidence>
<feature type="non-terminal residue" evidence="2">
    <location>
        <position position="1"/>
    </location>
</feature>
<organism evidence="2">
    <name type="scientific">uncultured Nocardioides sp</name>
    <dbReference type="NCBI Taxonomy" id="198441"/>
    <lineage>
        <taxon>Bacteria</taxon>
        <taxon>Bacillati</taxon>
        <taxon>Actinomycetota</taxon>
        <taxon>Actinomycetes</taxon>
        <taxon>Propionibacteriales</taxon>
        <taxon>Nocardioidaceae</taxon>
        <taxon>Nocardioides</taxon>
        <taxon>environmental samples</taxon>
    </lineage>
</organism>
<feature type="compositionally biased region" description="Basic residues" evidence="1">
    <location>
        <begin position="117"/>
        <end position="132"/>
    </location>
</feature>
<feature type="compositionally biased region" description="Basic residues" evidence="1">
    <location>
        <begin position="20"/>
        <end position="36"/>
    </location>
</feature>
<protein>
    <submittedName>
        <fullName evidence="2">Hopanoid-associated RND transporter, HpnN</fullName>
    </submittedName>
</protein>
<feature type="region of interest" description="Disordered" evidence="1">
    <location>
        <begin position="227"/>
        <end position="342"/>
    </location>
</feature>
<feature type="compositionally biased region" description="Basic and acidic residues" evidence="1">
    <location>
        <begin position="668"/>
        <end position="688"/>
    </location>
</feature>
<feature type="compositionally biased region" description="Basic and acidic residues" evidence="1">
    <location>
        <begin position="145"/>
        <end position="162"/>
    </location>
</feature>
<evidence type="ECO:0000313" key="2">
    <source>
        <dbReference type="EMBL" id="CAA9388690.1"/>
    </source>
</evidence>
<name>A0A6J4NMR0_9ACTN</name>
<reference evidence="2" key="1">
    <citation type="submission" date="2020-02" db="EMBL/GenBank/DDBJ databases">
        <authorList>
            <person name="Meier V. D."/>
        </authorList>
    </citation>
    <scope>NUCLEOTIDE SEQUENCE</scope>
    <source>
        <strain evidence="2">AVDCRST_MAG06</strain>
    </source>
</reference>
<feature type="compositionally biased region" description="Basic and acidic residues" evidence="1">
    <location>
        <begin position="48"/>
        <end position="61"/>
    </location>
</feature>
<feature type="compositionally biased region" description="Basic residues" evidence="1">
    <location>
        <begin position="288"/>
        <end position="297"/>
    </location>
</feature>
<dbReference type="EMBL" id="CADCUP010000102">
    <property type="protein sequence ID" value="CAA9388690.1"/>
    <property type="molecule type" value="Genomic_DNA"/>
</dbReference>